<proteinExistence type="predicted"/>
<dbReference type="Proteomes" id="UP001606303">
    <property type="component" value="Unassembled WGS sequence"/>
</dbReference>
<dbReference type="PANTHER" id="PTHR44591">
    <property type="entry name" value="STRESS RESPONSE REGULATOR PROTEIN 1"/>
    <property type="match status" value="1"/>
</dbReference>
<dbReference type="PANTHER" id="PTHR44591:SF3">
    <property type="entry name" value="RESPONSE REGULATORY DOMAIN-CONTAINING PROTEIN"/>
    <property type="match status" value="1"/>
</dbReference>
<evidence type="ECO:0000259" key="3">
    <source>
        <dbReference type="PROSITE" id="PS50110"/>
    </source>
</evidence>
<organism evidence="4 5">
    <name type="scientific">Pelomonas baiyunensis</name>
    <dbReference type="NCBI Taxonomy" id="3299026"/>
    <lineage>
        <taxon>Bacteria</taxon>
        <taxon>Pseudomonadati</taxon>
        <taxon>Pseudomonadota</taxon>
        <taxon>Betaproteobacteria</taxon>
        <taxon>Burkholderiales</taxon>
        <taxon>Sphaerotilaceae</taxon>
        <taxon>Roseateles</taxon>
    </lineage>
</organism>
<dbReference type="CDD" id="cd00156">
    <property type="entry name" value="REC"/>
    <property type="match status" value="1"/>
</dbReference>
<dbReference type="Pfam" id="PF00072">
    <property type="entry name" value="Response_reg"/>
    <property type="match status" value="1"/>
</dbReference>
<dbReference type="EMBL" id="JBIGIB010000002">
    <property type="protein sequence ID" value="MFG6466334.1"/>
    <property type="molecule type" value="Genomic_DNA"/>
</dbReference>
<evidence type="ECO:0000313" key="4">
    <source>
        <dbReference type="EMBL" id="MFG6466334.1"/>
    </source>
</evidence>
<name>A0ABW7GWI1_9BURK</name>
<sequence length="126" mass="13304">MTAASAFAHVLVVDDNTDATEVLALLIETEQCTAATARTVAEARQAWRAQRPDLVLLDVQLPDGSGLDWLAELQAGGALSDTRVVVLSGALDTATRTRALALGAAETRLKPLGLDELQQVLGSVRR</sequence>
<dbReference type="RefSeq" id="WP_394382814.1">
    <property type="nucleotide sequence ID" value="NZ_JBIGIB010000002.1"/>
</dbReference>
<comment type="caution">
    <text evidence="4">The sequence shown here is derived from an EMBL/GenBank/DDBJ whole genome shotgun (WGS) entry which is preliminary data.</text>
</comment>
<protein>
    <submittedName>
        <fullName evidence="4">Response regulator</fullName>
    </submittedName>
</protein>
<dbReference type="PROSITE" id="PS50110">
    <property type="entry name" value="RESPONSE_REGULATORY"/>
    <property type="match status" value="1"/>
</dbReference>
<feature type="domain" description="Response regulatory" evidence="3">
    <location>
        <begin position="9"/>
        <end position="125"/>
    </location>
</feature>
<evidence type="ECO:0000313" key="5">
    <source>
        <dbReference type="Proteomes" id="UP001606303"/>
    </source>
</evidence>
<dbReference type="InterPro" id="IPR001789">
    <property type="entry name" value="Sig_transdc_resp-reg_receiver"/>
</dbReference>
<dbReference type="SMART" id="SM00448">
    <property type="entry name" value="REC"/>
    <property type="match status" value="1"/>
</dbReference>
<dbReference type="Gene3D" id="3.40.50.2300">
    <property type="match status" value="1"/>
</dbReference>
<dbReference type="InterPro" id="IPR050595">
    <property type="entry name" value="Bact_response_regulator"/>
</dbReference>
<dbReference type="SUPFAM" id="SSF52172">
    <property type="entry name" value="CheY-like"/>
    <property type="match status" value="1"/>
</dbReference>
<evidence type="ECO:0000256" key="1">
    <source>
        <dbReference type="ARBA" id="ARBA00022553"/>
    </source>
</evidence>
<keyword evidence="5" id="KW-1185">Reference proteome</keyword>
<feature type="modified residue" description="4-aspartylphosphate" evidence="2">
    <location>
        <position position="58"/>
    </location>
</feature>
<dbReference type="InterPro" id="IPR011006">
    <property type="entry name" value="CheY-like_superfamily"/>
</dbReference>
<keyword evidence="1 2" id="KW-0597">Phosphoprotein</keyword>
<reference evidence="4 5" key="1">
    <citation type="submission" date="2024-08" db="EMBL/GenBank/DDBJ databases">
        <authorList>
            <person name="Lu H."/>
        </authorList>
    </citation>
    <scope>NUCLEOTIDE SEQUENCE [LARGE SCALE GENOMIC DNA]</scope>
    <source>
        <strain evidence="4 5">BYS87W</strain>
    </source>
</reference>
<gene>
    <name evidence="4" type="ORF">ACG01O_06935</name>
</gene>
<accession>A0ABW7GWI1</accession>
<evidence type="ECO:0000256" key="2">
    <source>
        <dbReference type="PROSITE-ProRule" id="PRU00169"/>
    </source>
</evidence>